<dbReference type="PRINTS" id="PR00003">
    <property type="entry name" value="4DISULPHCORE"/>
</dbReference>
<dbReference type="InterPro" id="IPR008197">
    <property type="entry name" value="WAP_dom"/>
</dbReference>
<evidence type="ECO:0000313" key="3">
    <source>
        <dbReference type="Ensembl" id="ENSCABP00000006822.1"/>
    </source>
</evidence>
<dbReference type="PROSITE" id="PS51390">
    <property type="entry name" value="WAP"/>
    <property type="match status" value="1"/>
</dbReference>
<sequence>YHTHQKLFLSATHTPELGCKYTWLDKFPVLFPSFPVHPGYCPKPDPDLVTICLVSCFDDADCLGSEKCCLLSCGAGCLEPVQDKVSWQPGTEPCAHSQGPPATLS</sequence>
<evidence type="ECO:0000259" key="2">
    <source>
        <dbReference type="PROSITE" id="PS51390"/>
    </source>
</evidence>
<dbReference type="GO" id="GO:0030414">
    <property type="term" value="F:peptidase inhibitor activity"/>
    <property type="evidence" value="ECO:0007669"/>
    <property type="project" value="InterPro"/>
</dbReference>
<dbReference type="Pfam" id="PF00095">
    <property type="entry name" value="WAP"/>
    <property type="match status" value="1"/>
</dbReference>
<dbReference type="Gene3D" id="4.10.75.10">
    <property type="entry name" value="Elafin-like"/>
    <property type="match status" value="1"/>
</dbReference>
<dbReference type="GO" id="GO:0005576">
    <property type="term" value="C:extracellular region"/>
    <property type="evidence" value="ECO:0007669"/>
    <property type="project" value="InterPro"/>
</dbReference>
<dbReference type="Proteomes" id="UP000694404">
    <property type="component" value="Unplaced"/>
</dbReference>
<evidence type="ECO:0000313" key="4">
    <source>
        <dbReference type="Proteomes" id="UP000694404"/>
    </source>
</evidence>
<dbReference type="InterPro" id="IPR036645">
    <property type="entry name" value="Elafin-like_sf"/>
</dbReference>
<dbReference type="GeneTree" id="ENSGT01020000232739"/>
<dbReference type="AlphaFoldDB" id="A0A8C0IN24"/>
<feature type="region of interest" description="Disordered" evidence="1">
    <location>
        <begin position="86"/>
        <end position="105"/>
    </location>
</feature>
<feature type="domain" description="WAP" evidence="2">
    <location>
        <begin position="34"/>
        <end position="81"/>
    </location>
</feature>
<proteinExistence type="predicted"/>
<evidence type="ECO:0000256" key="1">
    <source>
        <dbReference type="SAM" id="MobiDB-lite"/>
    </source>
</evidence>
<dbReference type="OMA" id="YTWLDKF"/>
<accession>A0A8C0IN24</accession>
<organism evidence="3 4">
    <name type="scientific">Chelonoidis abingdonii</name>
    <name type="common">Abingdon island giant tortoise</name>
    <name type="synonym">Testudo abingdonii</name>
    <dbReference type="NCBI Taxonomy" id="106734"/>
    <lineage>
        <taxon>Eukaryota</taxon>
        <taxon>Metazoa</taxon>
        <taxon>Chordata</taxon>
        <taxon>Craniata</taxon>
        <taxon>Vertebrata</taxon>
        <taxon>Euteleostomi</taxon>
        <taxon>Archelosauria</taxon>
        <taxon>Testudinata</taxon>
        <taxon>Testudines</taxon>
        <taxon>Cryptodira</taxon>
        <taxon>Durocryptodira</taxon>
        <taxon>Testudinoidea</taxon>
        <taxon>Testudinidae</taxon>
        <taxon>Chelonoidis</taxon>
    </lineage>
</organism>
<protein>
    <recommendedName>
        <fullName evidence="2">WAP domain-containing protein</fullName>
    </recommendedName>
</protein>
<keyword evidence="4" id="KW-1185">Reference proteome</keyword>
<dbReference type="CDD" id="cd00199">
    <property type="entry name" value="WAP"/>
    <property type="match status" value="1"/>
</dbReference>
<dbReference type="Ensembl" id="ENSCABT00000007454.1">
    <property type="protein sequence ID" value="ENSCABP00000006822.1"/>
    <property type="gene ID" value="ENSCABG00000005166.1"/>
</dbReference>
<reference evidence="3" key="2">
    <citation type="submission" date="2025-09" db="UniProtKB">
        <authorList>
            <consortium name="Ensembl"/>
        </authorList>
    </citation>
    <scope>IDENTIFICATION</scope>
</reference>
<reference evidence="3" key="1">
    <citation type="submission" date="2025-08" db="UniProtKB">
        <authorList>
            <consortium name="Ensembl"/>
        </authorList>
    </citation>
    <scope>IDENTIFICATION</scope>
</reference>
<name>A0A8C0IN24_CHEAB</name>
<dbReference type="SUPFAM" id="SSF57256">
    <property type="entry name" value="Elafin-like"/>
    <property type="match status" value="1"/>
</dbReference>
<dbReference type="SMART" id="SM00217">
    <property type="entry name" value="WAP"/>
    <property type="match status" value="1"/>
</dbReference>